<feature type="compositionally biased region" description="Polar residues" evidence="1">
    <location>
        <begin position="739"/>
        <end position="753"/>
    </location>
</feature>
<dbReference type="InterPro" id="IPR037027">
    <property type="entry name" value="YqgF/RNaseH-like_dom_sf"/>
</dbReference>
<dbReference type="Gene3D" id="1.10.10.650">
    <property type="entry name" value="RuvA domain 2-like"/>
    <property type="match status" value="1"/>
</dbReference>
<sequence length="789" mass="86629">MLITSPAPKPDLNVLSPEILAHIAHIMSIPLSGLAAVITLLDEGGTVPFIARYRKEATGNLDEVQIRDIEEKLAYFRDLAARRATILASIEEQGKLTDELKRKIVATLDKSELEDLYLPYRPKRRTKATIARERGLETLALYIWNQTATDAPLMQFAVTFVDPAREVNSVDDALEGARHIVAEMLSESAEIRKALRTLLFEEGVVVSRKATDGETKDEQAKFAMYYDFREPAKAIPSHRMLAIRRGESESVLYFLIELEAERATAVLRKHTLKAEGDWTPQLELAIDDAWKRLLNPSIQGELRLDLKKRSDTDAIQVFRDNLHHLLLAPPAGPLAVLGIDPGLRTGCKVAVVDETGKFLANDVLYLHTSKGAADGAGRTLEALIAKHNVRAIAIGNGTASRETDAFIRDFLKERAAKYPDAPIFSVTVSESGASIYSASDVARQEFPDLDLTVRGAISIARRLQDPLSELVKVDPKSIGVGQYQHDVDQRQLQQSLEAVIETCVNRVGVDLNTSSWTLLRYVAGITERTALSIVSFRNENGRFKSRAQLKKVPGIGAKTFEQAAGFLRIRGGENPLDATAVHPESYPVVEQIAASLATPIATLIQMPELLSKVDAKQLSAGTYTLKDILEELRKPGRDPRDKFVAPSFSESVREFADVIPDMVLEGVVTNVTKFGAFVDIGVHQDGLVHISELSNRFIKDPSEAVKAGQIVKVKVLNADAKSKRIALSMKALMEPGQRPQGSRPAQPQAQNGRASGPQAPRTNQKAAAPPAKLSMDDKLAALSTRWRVS</sequence>
<dbReference type="Gene3D" id="2.40.50.140">
    <property type="entry name" value="Nucleic acid-binding proteins"/>
    <property type="match status" value="1"/>
</dbReference>
<dbReference type="GO" id="GO:0006412">
    <property type="term" value="P:translation"/>
    <property type="evidence" value="ECO:0007669"/>
    <property type="project" value="TreeGrafter"/>
</dbReference>
<dbReference type="SUPFAM" id="SSF53098">
    <property type="entry name" value="Ribonuclease H-like"/>
    <property type="match status" value="1"/>
</dbReference>
<dbReference type="PANTHER" id="PTHR10724">
    <property type="entry name" value="30S RIBOSOMAL PROTEIN S1"/>
    <property type="match status" value="1"/>
</dbReference>
<dbReference type="Pfam" id="PF22706">
    <property type="entry name" value="Tex_central_region"/>
    <property type="match status" value="1"/>
</dbReference>
<dbReference type="SUPFAM" id="SSF158832">
    <property type="entry name" value="Tex N-terminal region-like"/>
    <property type="match status" value="1"/>
</dbReference>
<dbReference type="CDD" id="cd05685">
    <property type="entry name" value="S1_Tex"/>
    <property type="match status" value="1"/>
</dbReference>
<dbReference type="InterPro" id="IPR055179">
    <property type="entry name" value="Tex-like_central_region"/>
</dbReference>
<protein>
    <submittedName>
        <fullName evidence="3">Transcription accessory protein (S1 RNA-binding domain)</fullName>
    </submittedName>
</protein>
<dbReference type="FunFam" id="2.40.50.140:FF:000051">
    <property type="entry name" value="RNA-binding transcriptional accessory protein"/>
    <property type="match status" value="1"/>
</dbReference>
<evidence type="ECO:0000313" key="4">
    <source>
        <dbReference type="Proteomes" id="UP000289437"/>
    </source>
</evidence>
<dbReference type="Pfam" id="PF17674">
    <property type="entry name" value="HHH_9"/>
    <property type="match status" value="1"/>
</dbReference>
<organism evidence="3 4">
    <name type="scientific">Granulicella sibirica</name>
    <dbReference type="NCBI Taxonomy" id="2479048"/>
    <lineage>
        <taxon>Bacteria</taxon>
        <taxon>Pseudomonadati</taxon>
        <taxon>Acidobacteriota</taxon>
        <taxon>Terriglobia</taxon>
        <taxon>Terriglobales</taxon>
        <taxon>Acidobacteriaceae</taxon>
        <taxon>Granulicella</taxon>
    </lineage>
</organism>
<dbReference type="SMART" id="SM00316">
    <property type="entry name" value="S1"/>
    <property type="match status" value="1"/>
</dbReference>
<dbReference type="InterPro" id="IPR018974">
    <property type="entry name" value="Tex-like_N"/>
</dbReference>
<dbReference type="SUPFAM" id="SSF50249">
    <property type="entry name" value="Nucleic acid-binding proteins"/>
    <property type="match status" value="1"/>
</dbReference>
<dbReference type="GO" id="GO:0003735">
    <property type="term" value="F:structural constituent of ribosome"/>
    <property type="evidence" value="ECO:0007669"/>
    <property type="project" value="TreeGrafter"/>
</dbReference>
<dbReference type="AlphaFoldDB" id="A0A4Q0SZW9"/>
<dbReference type="Proteomes" id="UP000289437">
    <property type="component" value="Unassembled WGS sequence"/>
</dbReference>
<dbReference type="PANTHER" id="PTHR10724:SF10">
    <property type="entry name" value="S1 RNA-BINDING DOMAIN-CONTAINING PROTEIN 1"/>
    <property type="match status" value="1"/>
</dbReference>
<keyword evidence="4" id="KW-1185">Reference proteome</keyword>
<dbReference type="Gene3D" id="3.30.420.140">
    <property type="entry name" value="YqgF/RNase H-like domain"/>
    <property type="match status" value="1"/>
</dbReference>
<dbReference type="InterPro" id="IPR044146">
    <property type="entry name" value="S1_Tex"/>
</dbReference>
<dbReference type="SMART" id="SM00732">
    <property type="entry name" value="YqgFc"/>
    <property type="match status" value="1"/>
</dbReference>
<gene>
    <name evidence="3" type="ORF">GRAN_2839</name>
</gene>
<dbReference type="FunFam" id="1.10.150.310:FF:000002">
    <property type="entry name" value="Putative transcription modulator/accessory protein"/>
    <property type="match status" value="1"/>
</dbReference>
<dbReference type="InterPro" id="IPR023319">
    <property type="entry name" value="Tex-like_HTH_dom_sf"/>
</dbReference>
<dbReference type="Pfam" id="PF09371">
    <property type="entry name" value="Tex_N"/>
    <property type="match status" value="1"/>
</dbReference>
<dbReference type="OrthoDB" id="9804714at2"/>
<name>A0A4Q0SZW9_9BACT</name>
<dbReference type="Gene3D" id="1.10.150.310">
    <property type="entry name" value="Tex RuvX-like domain-like"/>
    <property type="match status" value="1"/>
</dbReference>
<dbReference type="InterPro" id="IPR050437">
    <property type="entry name" value="Ribos_protein_bS1-like"/>
</dbReference>
<accession>A0A4Q0SZW9</accession>
<dbReference type="Pfam" id="PF12836">
    <property type="entry name" value="HHH_3"/>
    <property type="match status" value="1"/>
</dbReference>
<dbReference type="FunFam" id="3.30.420.140:FF:000001">
    <property type="entry name" value="RNA-binding transcriptional accessory protein"/>
    <property type="match status" value="1"/>
</dbReference>
<evidence type="ECO:0000256" key="1">
    <source>
        <dbReference type="SAM" id="MobiDB-lite"/>
    </source>
</evidence>
<dbReference type="InterPro" id="IPR032639">
    <property type="entry name" value="Tex_YqgF"/>
</dbReference>
<dbReference type="FunFam" id="1.10.10.650:FF:000001">
    <property type="entry name" value="S1 RNA-binding domain 1"/>
    <property type="match status" value="1"/>
</dbReference>
<dbReference type="InterPro" id="IPR012337">
    <property type="entry name" value="RNaseH-like_sf"/>
</dbReference>
<comment type="caution">
    <text evidence="3">The sequence shown here is derived from an EMBL/GenBank/DDBJ whole genome shotgun (WGS) entry which is preliminary data.</text>
</comment>
<reference evidence="3 4" key="1">
    <citation type="submission" date="2018-11" db="EMBL/GenBank/DDBJ databases">
        <authorList>
            <person name="Mardanov A.V."/>
            <person name="Ravin N.V."/>
            <person name="Dedysh S.N."/>
        </authorList>
    </citation>
    <scope>NUCLEOTIDE SEQUENCE [LARGE SCALE GENOMIC DNA]</scope>
    <source>
        <strain evidence="3 4">AF10</strain>
    </source>
</reference>
<dbReference type="Pfam" id="PF16921">
    <property type="entry name" value="Tex_YqgF"/>
    <property type="match status" value="1"/>
</dbReference>
<dbReference type="InterPro" id="IPR006641">
    <property type="entry name" value="YqgF/RNaseH-like_dom"/>
</dbReference>
<dbReference type="Pfam" id="PF00575">
    <property type="entry name" value="S1"/>
    <property type="match status" value="1"/>
</dbReference>
<feature type="domain" description="S1 motif" evidence="2">
    <location>
        <begin position="661"/>
        <end position="730"/>
    </location>
</feature>
<dbReference type="InterPro" id="IPR003029">
    <property type="entry name" value="S1_domain"/>
</dbReference>
<evidence type="ECO:0000259" key="2">
    <source>
        <dbReference type="PROSITE" id="PS50126"/>
    </source>
</evidence>
<dbReference type="Gene3D" id="1.10.3500.10">
    <property type="entry name" value="Tex N-terminal region-like"/>
    <property type="match status" value="1"/>
</dbReference>
<dbReference type="InterPro" id="IPR012340">
    <property type="entry name" value="NA-bd_OB-fold"/>
</dbReference>
<evidence type="ECO:0000313" key="3">
    <source>
        <dbReference type="EMBL" id="RXH55982.1"/>
    </source>
</evidence>
<feature type="region of interest" description="Disordered" evidence="1">
    <location>
        <begin position="734"/>
        <end position="789"/>
    </location>
</feature>
<reference evidence="4" key="2">
    <citation type="submission" date="2019-02" db="EMBL/GenBank/DDBJ databases">
        <title>Granulicella sibirica sp. nov., a psychrotolerant acidobacterium isolated from an organic soil layer in forested tundra, West Siberia.</title>
        <authorList>
            <person name="Oshkin I.Y."/>
            <person name="Kulichevskaya I.S."/>
            <person name="Rijpstra W.I.C."/>
            <person name="Sinninghe Damste J.S."/>
            <person name="Rakitin A.L."/>
            <person name="Ravin N.V."/>
            <person name="Dedysh S.N."/>
        </authorList>
    </citation>
    <scope>NUCLEOTIDE SEQUENCE [LARGE SCALE GENOMIC DNA]</scope>
    <source>
        <strain evidence="4">AF10</strain>
    </source>
</reference>
<dbReference type="InterPro" id="IPR023323">
    <property type="entry name" value="Tex-like_dom_sf"/>
</dbReference>
<dbReference type="RefSeq" id="WP_128913530.1">
    <property type="nucleotide sequence ID" value="NZ_RDSM01000002.1"/>
</dbReference>
<dbReference type="InterPro" id="IPR010994">
    <property type="entry name" value="RuvA_2-like"/>
</dbReference>
<dbReference type="PROSITE" id="PS50126">
    <property type="entry name" value="S1"/>
    <property type="match status" value="1"/>
</dbReference>
<dbReference type="GO" id="GO:0006139">
    <property type="term" value="P:nucleobase-containing compound metabolic process"/>
    <property type="evidence" value="ECO:0007669"/>
    <property type="project" value="InterPro"/>
</dbReference>
<dbReference type="EMBL" id="RDSM01000002">
    <property type="protein sequence ID" value="RXH55982.1"/>
    <property type="molecule type" value="Genomic_DNA"/>
</dbReference>
<dbReference type="InterPro" id="IPR041692">
    <property type="entry name" value="HHH_9"/>
</dbReference>
<dbReference type="GO" id="GO:0003729">
    <property type="term" value="F:mRNA binding"/>
    <property type="evidence" value="ECO:0007669"/>
    <property type="project" value="UniProtKB-ARBA"/>
</dbReference>
<dbReference type="GO" id="GO:0005737">
    <property type="term" value="C:cytoplasm"/>
    <property type="evidence" value="ECO:0007669"/>
    <property type="project" value="UniProtKB-ARBA"/>
</dbReference>
<dbReference type="SUPFAM" id="SSF47781">
    <property type="entry name" value="RuvA domain 2-like"/>
    <property type="match status" value="2"/>
</dbReference>
<proteinExistence type="predicted"/>